<evidence type="ECO:0000256" key="1">
    <source>
        <dbReference type="SAM" id="MobiDB-lite"/>
    </source>
</evidence>
<evidence type="ECO:0000313" key="2">
    <source>
        <dbReference type="EMBL" id="KAJ8894456.1"/>
    </source>
</evidence>
<reference evidence="2 3" key="1">
    <citation type="submission" date="2023-02" db="EMBL/GenBank/DDBJ databases">
        <title>LHISI_Scaffold_Assembly.</title>
        <authorList>
            <person name="Stuart O.P."/>
            <person name="Cleave R."/>
            <person name="Magrath M.J.L."/>
            <person name="Mikheyev A.S."/>
        </authorList>
    </citation>
    <scope>NUCLEOTIDE SEQUENCE [LARGE SCALE GENOMIC DNA]</scope>
    <source>
        <strain evidence="2">Daus_M_001</strain>
        <tissue evidence="2">Leg muscle</tissue>
    </source>
</reference>
<protein>
    <submittedName>
        <fullName evidence="2">Uncharacterized protein</fullName>
    </submittedName>
</protein>
<proteinExistence type="predicted"/>
<feature type="compositionally biased region" description="Acidic residues" evidence="1">
    <location>
        <begin position="103"/>
        <end position="115"/>
    </location>
</feature>
<sequence length="296" mass="32352">MPVKCKSPVASYGPIVSGGGAQRLSFAGHASPFTFWTSRGEGCGGDKLGCWSPGLKSANVARSSPSTSGTLSQSFVELSTAFGVETLKEKIISLELATPESEVNGDDDGEEDEDPSTPTSPVSPTPSEEPAGSKRRRRKRVGNDHKHWDKHIPTTLFVLRRRTNEAIDTSPSVVFLGQPLCRPGNWQWESEPTEMLQPEDIRLKYPQSKTEVREFNLGKAILIRSHPISKASTQFSAGLADKWDGPYLIVGKPDNVYWPEDIRGQICKATRRQIRPYPGDMPTLGDVDAEGDTSGQ</sequence>
<gene>
    <name evidence="2" type="ORF">PR048_007110</name>
</gene>
<feature type="region of interest" description="Disordered" evidence="1">
    <location>
        <begin position="275"/>
        <end position="296"/>
    </location>
</feature>
<name>A0ABQ9IDQ5_9NEOP</name>
<keyword evidence="3" id="KW-1185">Reference proteome</keyword>
<feature type="region of interest" description="Disordered" evidence="1">
    <location>
        <begin position="95"/>
        <end position="147"/>
    </location>
</feature>
<dbReference type="EMBL" id="JARBHB010000002">
    <property type="protein sequence ID" value="KAJ8894456.1"/>
    <property type="molecule type" value="Genomic_DNA"/>
</dbReference>
<feature type="compositionally biased region" description="Acidic residues" evidence="1">
    <location>
        <begin position="287"/>
        <end position="296"/>
    </location>
</feature>
<accession>A0ABQ9IDQ5</accession>
<dbReference type="Proteomes" id="UP001159363">
    <property type="component" value="Chromosome 2"/>
</dbReference>
<organism evidence="2 3">
    <name type="scientific">Dryococelus australis</name>
    <dbReference type="NCBI Taxonomy" id="614101"/>
    <lineage>
        <taxon>Eukaryota</taxon>
        <taxon>Metazoa</taxon>
        <taxon>Ecdysozoa</taxon>
        <taxon>Arthropoda</taxon>
        <taxon>Hexapoda</taxon>
        <taxon>Insecta</taxon>
        <taxon>Pterygota</taxon>
        <taxon>Neoptera</taxon>
        <taxon>Polyneoptera</taxon>
        <taxon>Phasmatodea</taxon>
        <taxon>Verophasmatodea</taxon>
        <taxon>Anareolatae</taxon>
        <taxon>Phasmatidae</taxon>
        <taxon>Eurycanthinae</taxon>
        <taxon>Dryococelus</taxon>
    </lineage>
</organism>
<evidence type="ECO:0000313" key="3">
    <source>
        <dbReference type="Proteomes" id="UP001159363"/>
    </source>
</evidence>
<comment type="caution">
    <text evidence="2">The sequence shown here is derived from an EMBL/GenBank/DDBJ whole genome shotgun (WGS) entry which is preliminary data.</text>
</comment>
<feature type="compositionally biased region" description="Low complexity" evidence="1">
    <location>
        <begin position="116"/>
        <end position="130"/>
    </location>
</feature>